<reference evidence="1" key="1">
    <citation type="submission" date="2021-02" db="EMBL/GenBank/DDBJ databases">
        <authorList>
            <person name="Nowell W R."/>
        </authorList>
    </citation>
    <scope>NUCLEOTIDE SEQUENCE</scope>
</reference>
<comment type="caution">
    <text evidence="1">The sequence shown here is derived from an EMBL/GenBank/DDBJ whole genome shotgun (WGS) entry which is preliminary data.</text>
</comment>
<name>A0A8S2TD28_9BILA</name>
<evidence type="ECO:0000313" key="1">
    <source>
        <dbReference type="EMBL" id="CAF4280938.1"/>
    </source>
</evidence>
<sequence length="24" mass="2856">MLEQAWHHPKQKSQQILVSQLLRG</sequence>
<gene>
    <name evidence="1" type="ORF">GIL414_LOCUS24980</name>
</gene>
<proteinExistence type="predicted"/>
<evidence type="ECO:0000313" key="2">
    <source>
        <dbReference type="Proteomes" id="UP000681720"/>
    </source>
</evidence>
<dbReference type="AlphaFoldDB" id="A0A8S2TD28"/>
<dbReference type="EMBL" id="CAJOBJ010032491">
    <property type="protein sequence ID" value="CAF4280938.1"/>
    <property type="molecule type" value="Genomic_DNA"/>
</dbReference>
<dbReference type="Proteomes" id="UP000681720">
    <property type="component" value="Unassembled WGS sequence"/>
</dbReference>
<accession>A0A8S2TD28</accession>
<organism evidence="1 2">
    <name type="scientific">Rotaria magnacalcarata</name>
    <dbReference type="NCBI Taxonomy" id="392030"/>
    <lineage>
        <taxon>Eukaryota</taxon>
        <taxon>Metazoa</taxon>
        <taxon>Spiralia</taxon>
        <taxon>Gnathifera</taxon>
        <taxon>Rotifera</taxon>
        <taxon>Eurotatoria</taxon>
        <taxon>Bdelloidea</taxon>
        <taxon>Philodinida</taxon>
        <taxon>Philodinidae</taxon>
        <taxon>Rotaria</taxon>
    </lineage>
</organism>
<feature type="non-terminal residue" evidence="1">
    <location>
        <position position="24"/>
    </location>
</feature>
<feature type="non-terminal residue" evidence="1">
    <location>
        <position position="1"/>
    </location>
</feature>
<protein>
    <submittedName>
        <fullName evidence="1">Uncharacterized protein</fullName>
    </submittedName>
</protein>